<gene>
    <name evidence="2" type="ORF">UFOPK3139_02484</name>
</gene>
<feature type="region of interest" description="Disordered" evidence="1">
    <location>
        <begin position="83"/>
        <end position="112"/>
    </location>
</feature>
<accession>A0A6J7ARN8</accession>
<dbReference type="EMBL" id="CAFABA010000128">
    <property type="protein sequence ID" value="CAB4835495.1"/>
    <property type="molecule type" value="Genomic_DNA"/>
</dbReference>
<feature type="compositionally biased region" description="Basic and acidic residues" evidence="1">
    <location>
        <begin position="1"/>
        <end position="21"/>
    </location>
</feature>
<dbReference type="AlphaFoldDB" id="A0A6J7ARN8"/>
<feature type="region of interest" description="Disordered" evidence="1">
    <location>
        <begin position="1"/>
        <end position="43"/>
    </location>
</feature>
<sequence>MYGRVEEPSIHGHPADRKESPDAAVQHVGDRPQSAVPRDGDVEGLVTQRSAKAIVGEHVSVEMTQMCDFVDLVLARVQNGHGESTGFETVRYRRAGRSRSADKQHTLRGHGR</sequence>
<organism evidence="2">
    <name type="scientific">freshwater metagenome</name>
    <dbReference type="NCBI Taxonomy" id="449393"/>
    <lineage>
        <taxon>unclassified sequences</taxon>
        <taxon>metagenomes</taxon>
        <taxon>ecological metagenomes</taxon>
    </lineage>
</organism>
<reference evidence="2" key="1">
    <citation type="submission" date="2020-05" db="EMBL/GenBank/DDBJ databases">
        <authorList>
            <person name="Chiriac C."/>
            <person name="Salcher M."/>
            <person name="Ghai R."/>
            <person name="Kavagutti S V."/>
        </authorList>
    </citation>
    <scope>NUCLEOTIDE SEQUENCE</scope>
</reference>
<protein>
    <submittedName>
        <fullName evidence="2">Unannotated protein</fullName>
    </submittedName>
</protein>
<evidence type="ECO:0000256" key="1">
    <source>
        <dbReference type="SAM" id="MobiDB-lite"/>
    </source>
</evidence>
<name>A0A6J7ARN8_9ZZZZ</name>
<proteinExistence type="predicted"/>
<evidence type="ECO:0000313" key="2">
    <source>
        <dbReference type="EMBL" id="CAB4835495.1"/>
    </source>
</evidence>